<dbReference type="PANTHER" id="PTHR46623:SF6">
    <property type="entry name" value="ALPHA_BETA-HYDROLASES SUPERFAMILY PROTEIN"/>
    <property type="match status" value="1"/>
</dbReference>
<dbReference type="EMBL" id="SWKR01000002">
    <property type="protein sequence ID" value="TKD50683.1"/>
    <property type="molecule type" value="Genomic_DNA"/>
</dbReference>
<dbReference type="Pfam" id="PF01738">
    <property type="entry name" value="DLH"/>
    <property type="match status" value="1"/>
</dbReference>
<keyword evidence="1" id="KW-0812">Transmembrane</keyword>
<evidence type="ECO:0000256" key="1">
    <source>
        <dbReference type="SAM" id="Phobius"/>
    </source>
</evidence>
<accession>A0A4U1L3A9</accession>
<dbReference type="InterPro" id="IPR006311">
    <property type="entry name" value="TAT_signal"/>
</dbReference>
<sequence length="292" mass="30474">MSDLRRRAIDLYDAFTHEHRDRRRLLREMGLLAGSVAAAETLIATIAPAAAAAAQQIDPADPRIVTRKGGYAIGGGTMMTGYFAAPRNPGRKVGAVIVVHENRGLNAHIEGVARRVALAGFFAVAPDFLTPQGGTPADPDAARDLIGTLDYDAALAAGQATIARLARLRGGTGKVGAVGFCWGGGYVNRLAVAAGPALAAAAPYYGPAPDPAEAPKVEAAMAIHLAGNDARVNTTGVPWGEALKAAGKRVDVHVYPGAEHAFNNDTSAERYDAATAQLAWDRTMALFERELT</sequence>
<dbReference type="InterPro" id="IPR002925">
    <property type="entry name" value="Dienelactn_hydro"/>
</dbReference>
<dbReference type="PROSITE" id="PS51318">
    <property type="entry name" value="TAT"/>
    <property type="match status" value="1"/>
</dbReference>
<keyword evidence="1" id="KW-1133">Transmembrane helix</keyword>
<dbReference type="OrthoDB" id="9771666at2"/>
<gene>
    <name evidence="3" type="ORF">FBR43_07805</name>
</gene>
<evidence type="ECO:0000259" key="2">
    <source>
        <dbReference type="Pfam" id="PF01738"/>
    </source>
</evidence>
<feature type="domain" description="Dienelactone hydrolase" evidence="2">
    <location>
        <begin position="79"/>
        <end position="289"/>
    </location>
</feature>
<keyword evidence="4" id="KW-1185">Reference proteome</keyword>
<proteinExistence type="predicted"/>
<comment type="caution">
    <text evidence="3">The sequence shown here is derived from an EMBL/GenBank/DDBJ whole genome shotgun (WGS) entry which is preliminary data.</text>
</comment>
<dbReference type="GO" id="GO:0016787">
    <property type="term" value="F:hydrolase activity"/>
    <property type="evidence" value="ECO:0007669"/>
    <property type="project" value="UniProtKB-KW"/>
</dbReference>
<dbReference type="InterPro" id="IPR029058">
    <property type="entry name" value="AB_hydrolase_fold"/>
</dbReference>
<evidence type="ECO:0000313" key="4">
    <source>
        <dbReference type="Proteomes" id="UP000309138"/>
    </source>
</evidence>
<protein>
    <submittedName>
        <fullName evidence="3">Dienelactone hydrolase family protein</fullName>
    </submittedName>
</protein>
<dbReference type="AlphaFoldDB" id="A0A4U1L3A9"/>
<dbReference type="Proteomes" id="UP000309138">
    <property type="component" value="Unassembled WGS sequence"/>
</dbReference>
<keyword evidence="3" id="KW-0378">Hydrolase</keyword>
<dbReference type="PANTHER" id="PTHR46623">
    <property type="entry name" value="CARBOXYMETHYLENEBUTENOLIDASE-RELATED"/>
    <property type="match status" value="1"/>
</dbReference>
<dbReference type="InterPro" id="IPR051049">
    <property type="entry name" value="Dienelactone_hydrolase-like"/>
</dbReference>
<dbReference type="SUPFAM" id="SSF53474">
    <property type="entry name" value="alpha/beta-Hydrolases"/>
    <property type="match status" value="1"/>
</dbReference>
<evidence type="ECO:0000313" key="3">
    <source>
        <dbReference type="EMBL" id="TKD50683.1"/>
    </source>
</evidence>
<reference evidence="3 4" key="1">
    <citation type="submission" date="2019-04" db="EMBL/GenBank/DDBJ databases">
        <authorList>
            <person name="Yang Y."/>
            <person name="Wei D."/>
        </authorList>
    </citation>
    <scope>NUCLEOTIDE SEQUENCE [LARGE SCALE GENOMIC DNA]</scope>
    <source>
        <strain evidence="3 4">L-1-4w-11</strain>
    </source>
</reference>
<name>A0A4U1L3A9_9SPHN</name>
<dbReference type="RefSeq" id="WP_136942627.1">
    <property type="nucleotide sequence ID" value="NZ_SWKR01000002.1"/>
</dbReference>
<dbReference type="Gene3D" id="3.40.50.1820">
    <property type="entry name" value="alpha/beta hydrolase"/>
    <property type="match status" value="1"/>
</dbReference>
<organism evidence="3 4">
    <name type="scientific">Sphingomonas baiyangensis</name>
    <dbReference type="NCBI Taxonomy" id="2572576"/>
    <lineage>
        <taxon>Bacteria</taxon>
        <taxon>Pseudomonadati</taxon>
        <taxon>Pseudomonadota</taxon>
        <taxon>Alphaproteobacteria</taxon>
        <taxon>Sphingomonadales</taxon>
        <taxon>Sphingomonadaceae</taxon>
        <taxon>Sphingomonas</taxon>
    </lineage>
</organism>
<keyword evidence="1" id="KW-0472">Membrane</keyword>
<feature type="transmembrane region" description="Helical" evidence="1">
    <location>
        <begin position="30"/>
        <end position="54"/>
    </location>
</feature>